<dbReference type="WBParaSite" id="JU765_v2.g10530.t2">
    <property type="protein sequence ID" value="JU765_v2.g10530.t2"/>
    <property type="gene ID" value="JU765_v2.g10530"/>
</dbReference>
<reference evidence="2" key="1">
    <citation type="submission" date="2022-11" db="UniProtKB">
        <authorList>
            <consortium name="WormBaseParasite"/>
        </authorList>
    </citation>
    <scope>IDENTIFICATION</scope>
</reference>
<accession>A0AC34PW55</accession>
<dbReference type="Proteomes" id="UP000887576">
    <property type="component" value="Unplaced"/>
</dbReference>
<evidence type="ECO:0000313" key="2">
    <source>
        <dbReference type="WBParaSite" id="JU765_v2.g10530.t2"/>
    </source>
</evidence>
<name>A0AC34PW55_9BILA</name>
<proteinExistence type="predicted"/>
<sequence>MLVKILFIFIPIVAGEWELPEELRPPKELFLRVGGFSPFVGFRETEKDLLVHSVRTWLSEALETKYSPIVFGESDEKSEEVKCLMPFTTANQCFTANKQQLFLEKNESQCFSIDSEFLKLKTPDKLGNCVESKFLPSFGKNTFILCRPPCQNPQNDLNFYESFLRQQLQSNQSCFCDHCVPVVEEIKAGNASGVVVDGLQIRIIETTKNVSKIQTAFHSSMTVDSCLKFVTTTIEFLEKDNINNLSRTIKMCDEDIAALVIDNGSGMCKAGFAGDDAPRAVFPSIVGRPRHQGVMVGMGQKDSYVGDEAQSKRGILTLKYPIEHGIVTNWDDMEKIWHHTFYNELRIAPEEHPVLLTEAPLNPKSNRERMTQIMFETFNVPAMYVNIQAVLSLYASGRTTGIVLDTGDGVTHTVPIYEGYALPHAIQRLDLAGRDLTDYLMKILTERGYNFVTTAEREIVRDIKEKLCYVALDFDQEMSTAQSSTALEKSYELPDGQVITIGNERFRCPEVLFQPAFIGMEQTGIHETTYHSIMKCDVDIRKDLYANTVLSGGTSMFPGIADRMQKEIQHLAPNTMKIKIIAPPERKYSVWIGGSILASLSTFQQMWISKQEYDESGPSVVHRKCF</sequence>
<protein>
    <submittedName>
        <fullName evidence="2">Actin</fullName>
    </submittedName>
</protein>
<evidence type="ECO:0000313" key="1">
    <source>
        <dbReference type="Proteomes" id="UP000887576"/>
    </source>
</evidence>
<organism evidence="1 2">
    <name type="scientific">Panagrolaimus sp. JU765</name>
    <dbReference type="NCBI Taxonomy" id="591449"/>
    <lineage>
        <taxon>Eukaryota</taxon>
        <taxon>Metazoa</taxon>
        <taxon>Ecdysozoa</taxon>
        <taxon>Nematoda</taxon>
        <taxon>Chromadorea</taxon>
        <taxon>Rhabditida</taxon>
        <taxon>Tylenchina</taxon>
        <taxon>Panagrolaimomorpha</taxon>
        <taxon>Panagrolaimoidea</taxon>
        <taxon>Panagrolaimidae</taxon>
        <taxon>Panagrolaimus</taxon>
    </lineage>
</organism>